<proteinExistence type="predicted"/>
<dbReference type="EMBL" id="JAKOGI010000851">
    <property type="protein sequence ID" value="KAJ8429868.1"/>
    <property type="molecule type" value="Genomic_DNA"/>
</dbReference>
<comment type="caution">
    <text evidence="1">The sequence shown here is derived from an EMBL/GenBank/DDBJ whole genome shotgun (WGS) entry which is preliminary data.</text>
</comment>
<protein>
    <submittedName>
        <fullName evidence="1">Uncharacterized protein</fullName>
    </submittedName>
</protein>
<name>A0A9Q1Q5L6_9CARY</name>
<reference evidence="1" key="1">
    <citation type="submission" date="2022-04" db="EMBL/GenBank/DDBJ databases">
        <title>Carnegiea gigantea Genome sequencing and assembly v2.</title>
        <authorList>
            <person name="Copetti D."/>
            <person name="Sanderson M.J."/>
            <person name="Burquez A."/>
            <person name="Wojciechowski M.F."/>
        </authorList>
    </citation>
    <scope>NUCLEOTIDE SEQUENCE</scope>
    <source>
        <strain evidence="1">SGP5-SGP5p</strain>
        <tissue evidence="1">Aerial part</tissue>
    </source>
</reference>
<organism evidence="1 2">
    <name type="scientific">Carnegiea gigantea</name>
    <dbReference type="NCBI Taxonomy" id="171969"/>
    <lineage>
        <taxon>Eukaryota</taxon>
        <taxon>Viridiplantae</taxon>
        <taxon>Streptophyta</taxon>
        <taxon>Embryophyta</taxon>
        <taxon>Tracheophyta</taxon>
        <taxon>Spermatophyta</taxon>
        <taxon>Magnoliopsida</taxon>
        <taxon>eudicotyledons</taxon>
        <taxon>Gunneridae</taxon>
        <taxon>Pentapetalae</taxon>
        <taxon>Caryophyllales</taxon>
        <taxon>Cactineae</taxon>
        <taxon>Cactaceae</taxon>
        <taxon>Cactoideae</taxon>
        <taxon>Echinocereeae</taxon>
        <taxon>Carnegiea</taxon>
    </lineage>
</organism>
<evidence type="ECO:0000313" key="2">
    <source>
        <dbReference type="Proteomes" id="UP001153076"/>
    </source>
</evidence>
<gene>
    <name evidence="1" type="ORF">Cgig2_010648</name>
</gene>
<accession>A0A9Q1Q5L6</accession>
<dbReference type="Proteomes" id="UP001153076">
    <property type="component" value="Unassembled WGS sequence"/>
</dbReference>
<evidence type="ECO:0000313" key="1">
    <source>
        <dbReference type="EMBL" id="KAJ8429868.1"/>
    </source>
</evidence>
<sequence>MGFNCGLCLIMIKNIKLEEVGRTHVSINFVKGLIHVILKYGVGDDTGKFLKHLVLYCMQKVQHRYDIDALPGVHGATVLADGTTAMSTTKQINVGSRYGKAQVSEGIFPDILGCSYPGMFTVTSQDICCYPVRKCTGLERIFPDAKMFIPWDLHFDIQDIRCCYPMMVKPSNRG</sequence>
<dbReference type="AlphaFoldDB" id="A0A9Q1Q5L6"/>
<keyword evidence="2" id="KW-1185">Reference proteome</keyword>